<evidence type="ECO:0000313" key="2">
    <source>
        <dbReference type="EMBL" id="CAB3229591.1"/>
    </source>
</evidence>
<keyword evidence="1" id="KW-0732">Signal</keyword>
<dbReference type="EMBL" id="CADEBC010000395">
    <property type="protein sequence ID" value="CAB3229591.1"/>
    <property type="molecule type" value="Genomic_DNA"/>
</dbReference>
<organism evidence="2 3">
    <name type="scientific">Arctia plantaginis</name>
    <name type="common">Wood tiger moth</name>
    <name type="synonym">Phalaena plantaginis</name>
    <dbReference type="NCBI Taxonomy" id="874455"/>
    <lineage>
        <taxon>Eukaryota</taxon>
        <taxon>Metazoa</taxon>
        <taxon>Ecdysozoa</taxon>
        <taxon>Arthropoda</taxon>
        <taxon>Hexapoda</taxon>
        <taxon>Insecta</taxon>
        <taxon>Pterygota</taxon>
        <taxon>Neoptera</taxon>
        <taxon>Endopterygota</taxon>
        <taxon>Lepidoptera</taxon>
        <taxon>Glossata</taxon>
        <taxon>Ditrysia</taxon>
        <taxon>Noctuoidea</taxon>
        <taxon>Erebidae</taxon>
        <taxon>Arctiinae</taxon>
        <taxon>Arctia</taxon>
    </lineage>
</organism>
<dbReference type="InterPro" id="IPR029149">
    <property type="entry name" value="Creatin/AminoP/Spt16_N"/>
</dbReference>
<reference evidence="2 3" key="1">
    <citation type="submission" date="2020-04" db="EMBL/GenBank/DDBJ databases">
        <authorList>
            <person name="Wallbank WR R."/>
            <person name="Pardo Diaz C."/>
            <person name="Kozak K."/>
            <person name="Martin S."/>
            <person name="Jiggins C."/>
            <person name="Moest M."/>
            <person name="Warren A I."/>
            <person name="Byers J.R.P. K."/>
            <person name="Montejo-Kovacevich G."/>
            <person name="Yen C E."/>
        </authorList>
    </citation>
    <scope>NUCLEOTIDE SEQUENCE [LARGE SCALE GENOMIC DNA]</scope>
</reference>
<accession>A0A8S0Z9I6</accession>
<gene>
    <name evidence="2" type="ORF">APLA_LOCUS3920</name>
</gene>
<dbReference type="OrthoDB" id="9995434at2759"/>
<protein>
    <submittedName>
        <fullName evidence="2">Uncharacterized protein</fullName>
    </submittedName>
</protein>
<dbReference type="Proteomes" id="UP000494106">
    <property type="component" value="Unassembled WGS sequence"/>
</dbReference>
<sequence length="85" mass="9429">MPTYTWIFLICFILGTNMAMGHIPINSYYKSAEPDGPTLSNYGLSSKLTRQTSQQRLSAMRAIMAQAQVDAYIVPTGDAHNCQAR</sequence>
<dbReference type="Gene3D" id="3.40.350.10">
    <property type="entry name" value="Creatinase/prolidase N-terminal domain"/>
    <property type="match status" value="1"/>
</dbReference>
<name>A0A8S0Z9I6_ARCPL</name>
<evidence type="ECO:0000256" key="1">
    <source>
        <dbReference type="SAM" id="SignalP"/>
    </source>
</evidence>
<proteinExistence type="predicted"/>
<dbReference type="AlphaFoldDB" id="A0A8S0Z9I6"/>
<keyword evidence="3" id="KW-1185">Reference proteome</keyword>
<feature type="signal peptide" evidence="1">
    <location>
        <begin position="1"/>
        <end position="21"/>
    </location>
</feature>
<evidence type="ECO:0000313" key="3">
    <source>
        <dbReference type="Proteomes" id="UP000494106"/>
    </source>
</evidence>
<feature type="chain" id="PRO_5035871475" evidence="1">
    <location>
        <begin position="22"/>
        <end position="85"/>
    </location>
</feature>
<comment type="caution">
    <text evidence="2">The sequence shown here is derived from an EMBL/GenBank/DDBJ whole genome shotgun (WGS) entry which is preliminary data.</text>
</comment>